<dbReference type="EMBL" id="AHJE01000062">
    <property type="protein sequence ID" value="EHP40586.1"/>
    <property type="molecule type" value="Genomic_DNA"/>
</dbReference>
<sequence>MSALETSALDCQFIYAIARNEGRVAGIALATVWRIPLLGRVAARVMTTGSPVNTGSPLMLAPGVDVARTLLRSMESKASDLGVRLFVGRDLPAADFAGLPQLEKLYACAYLELAWPNFEYYLACLEKRKSIRRDMRAVEKAGYALEIREGERLTGHEAARLRQLWLQLYHKHQSPDQILLTEAFFSRMSELGHAVWLLLKKDGVVHAFDLCFALGDTLESTCCGIDSAATGRLPVHRVMGYEIIRYALGKGFSTINFGISNERGKVEAGCRMKAHYAWIEAYPKWLGALLRPVLLKVILQEGKAEASIRDPGGAA</sequence>
<dbReference type="PATRIC" id="fig|1127483.3.peg.4955"/>
<name>H1SA37_9BURK</name>
<dbReference type="InterPro" id="IPR038740">
    <property type="entry name" value="BioF2-like_GNAT_dom"/>
</dbReference>
<evidence type="ECO:0000313" key="2">
    <source>
        <dbReference type="EMBL" id="EHP40586.1"/>
    </source>
</evidence>
<evidence type="ECO:0000259" key="1">
    <source>
        <dbReference type="Pfam" id="PF13480"/>
    </source>
</evidence>
<reference evidence="2 3" key="1">
    <citation type="journal article" date="2012" name="J. Bacteriol.">
        <title>De Novo Genome Project of Cupriavidus basilensis OR16.</title>
        <authorList>
            <person name="Cserhati M."/>
            <person name="Kriszt B."/>
            <person name="Szoboszlay S."/>
            <person name="Toth A."/>
            <person name="Szabo I."/>
            <person name="Tancsics A."/>
            <person name="Nagy I."/>
            <person name="Horvath B."/>
            <person name="Nagy I."/>
            <person name="Kukolya J."/>
        </authorList>
    </citation>
    <scope>NUCLEOTIDE SEQUENCE [LARGE SCALE GENOMIC DNA]</scope>
    <source>
        <strain evidence="2 3">OR16</strain>
    </source>
</reference>
<organism evidence="2 3">
    <name type="scientific">Cupriavidus basilensis OR16</name>
    <dbReference type="NCBI Taxonomy" id="1127483"/>
    <lineage>
        <taxon>Bacteria</taxon>
        <taxon>Pseudomonadati</taxon>
        <taxon>Pseudomonadota</taxon>
        <taxon>Betaproteobacteria</taxon>
        <taxon>Burkholderiales</taxon>
        <taxon>Burkholderiaceae</taxon>
        <taxon>Cupriavidus</taxon>
    </lineage>
</organism>
<proteinExistence type="predicted"/>
<dbReference type="Proteomes" id="UP000005808">
    <property type="component" value="Unassembled WGS sequence"/>
</dbReference>
<accession>H1SA37</accession>
<evidence type="ECO:0000313" key="3">
    <source>
        <dbReference type="Proteomes" id="UP000005808"/>
    </source>
</evidence>
<dbReference type="AlphaFoldDB" id="H1SA37"/>
<comment type="caution">
    <text evidence="2">The sequence shown here is derived from an EMBL/GenBank/DDBJ whole genome shotgun (WGS) entry which is preliminary data.</text>
</comment>
<dbReference type="SUPFAM" id="SSF55729">
    <property type="entry name" value="Acyl-CoA N-acyltransferases (Nat)"/>
    <property type="match status" value="1"/>
</dbReference>
<dbReference type="InterPro" id="IPR016181">
    <property type="entry name" value="Acyl_CoA_acyltransferase"/>
</dbReference>
<dbReference type="Gene3D" id="3.40.630.30">
    <property type="match status" value="1"/>
</dbReference>
<protein>
    <recommendedName>
        <fullName evidence="1">BioF2-like acetyltransferase domain-containing protein</fullName>
    </recommendedName>
</protein>
<feature type="domain" description="BioF2-like acetyltransferase" evidence="1">
    <location>
        <begin position="127"/>
        <end position="263"/>
    </location>
</feature>
<dbReference type="Pfam" id="PF13480">
    <property type="entry name" value="Acetyltransf_6"/>
    <property type="match status" value="1"/>
</dbReference>
<gene>
    <name evidence="2" type="ORF">OR16_24780</name>
</gene>